<dbReference type="PANTHER" id="PTHR22642:SF2">
    <property type="entry name" value="PROTEIN LONG AFTER FAR-RED 3"/>
    <property type="match status" value="1"/>
</dbReference>
<evidence type="ECO:0000259" key="1">
    <source>
        <dbReference type="Pfam" id="PF07969"/>
    </source>
</evidence>
<protein>
    <submittedName>
        <fullName evidence="2">Amidohydrolase</fullName>
    </submittedName>
</protein>
<dbReference type="Gene3D" id="2.30.40.10">
    <property type="entry name" value="Urease, subunit C, domain 1"/>
    <property type="match status" value="1"/>
</dbReference>
<dbReference type="SUPFAM" id="SSF51338">
    <property type="entry name" value="Composite domain of metallo-dependent hydrolases"/>
    <property type="match status" value="1"/>
</dbReference>
<dbReference type="InterPro" id="IPR013108">
    <property type="entry name" value="Amidohydro_3"/>
</dbReference>
<keyword evidence="2" id="KW-0378">Hydrolase</keyword>
<dbReference type="PANTHER" id="PTHR22642">
    <property type="entry name" value="IMIDAZOLONEPROPIONASE"/>
    <property type="match status" value="1"/>
</dbReference>
<dbReference type="InterPro" id="IPR032466">
    <property type="entry name" value="Metal_Hydrolase"/>
</dbReference>
<dbReference type="Gene3D" id="3.20.20.140">
    <property type="entry name" value="Metal-dependent hydrolases"/>
    <property type="match status" value="1"/>
</dbReference>
<name>A0A841ZMX3_9LIST</name>
<dbReference type="EMBL" id="JAARRM010000002">
    <property type="protein sequence ID" value="MBC1521503.1"/>
    <property type="molecule type" value="Genomic_DNA"/>
</dbReference>
<sequence length="527" mass="59454">MKIYENARFYTMQQEGDFVQNVLVQNGVIQGLDVNPDEYLDAKRIDLEGKTVFPGFVDSHIHLLWYGQALARLNLSETTSKREALELIRRRVAELGDAAWLFVEGYDENKWSDEATLITRWDLDEVSQNQPILVRRIDYHSVSVNSALIDVAQLVPQEVQGGEMVLDESGVFTGILRDNATYLATDRFPVPTNEEISAWLKLAVRDLWQKGVTGAHSEDLHYFNGFMGTLQAFRDTLSEDFPFRAQLLIHNAEFDVFERSNERFMDGDSFVELDSMKIFYDGTVGSRTAYMSAGYKNSPDEHGLKIQTDEEFERLVKRARKADLPVAIHILGDAAFCDVIRMLKKYPPKAGQHDRMIHTPWLTDELIEEAKGMPLLFDIQPQFLSSDLPWALDVLGENYPKRAFAWKTLLESGFSLAGGSDAPIEIPNPLYGIYAAVMRTANSDLTGTRYFEAEALSVYEAISLYTTGSASASYKPDSRGKIAPGFAADFTVLETDPFKTKKENLRLIKVAKTIVDDQIVYSNSSIL</sequence>
<dbReference type="GO" id="GO:0016810">
    <property type="term" value="F:hydrolase activity, acting on carbon-nitrogen (but not peptide) bonds"/>
    <property type="evidence" value="ECO:0007669"/>
    <property type="project" value="InterPro"/>
</dbReference>
<dbReference type="AlphaFoldDB" id="A0A841ZMX3"/>
<organism evidence="2 3">
    <name type="scientific">Listeria aquatica</name>
    <dbReference type="NCBI Taxonomy" id="1494960"/>
    <lineage>
        <taxon>Bacteria</taxon>
        <taxon>Bacillati</taxon>
        <taxon>Bacillota</taxon>
        <taxon>Bacilli</taxon>
        <taxon>Bacillales</taxon>
        <taxon>Listeriaceae</taxon>
        <taxon>Listeria</taxon>
    </lineage>
</organism>
<dbReference type="Proteomes" id="UP000559885">
    <property type="component" value="Unassembled WGS sequence"/>
</dbReference>
<reference evidence="2 3" key="1">
    <citation type="submission" date="2020-03" db="EMBL/GenBank/DDBJ databases">
        <title>Soil Listeria distribution.</title>
        <authorList>
            <person name="Liao J."/>
            <person name="Wiedmann M."/>
        </authorList>
    </citation>
    <scope>NUCLEOTIDE SEQUENCE [LARGE SCALE GENOMIC DNA]</scope>
    <source>
        <strain evidence="2 3">FSL L7-1507</strain>
    </source>
</reference>
<evidence type="ECO:0000313" key="2">
    <source>
        <dbReference type="EMBL" id="MBC1521503.1"/>
    </source>
</evidence>
<dbReference type="Gene3D" id="3.10.310.70">
    <property type="match status" value="1"/>
</dbReference>
<dbReference type="InterPro" id="IPR011059">
    <property type="entry name" value="Metal-dep_hydrolase_composite"/>
</dbReference>
<dbReference type="Pfam" id="PF07969">
    <property type="entry name" value="Amidohydro_3"/>
    <property type="match status" value="1"/>
</dbReference>
<comment type="caution">
    <text evidence="2">The sequence shown here is derived from an EMBL/GenBank/DDBJ whole genome shotgun (WGS) entry which is preliminary data.</text>
</comment>
<feature type="domain" description="Amidohydrolase 3" evidence="1">
    <location>
        <begin position="45"/>
        <end position="521"/>
    </location>
</feature>
<dbReference type="RefSeq" id="WP_185373466.1">
    <property type="nucleotide sequence ID" value="NZ_JAARRM010000002.1"/>
</dbReference>
<proteinExistence type="predicted"/>
<dbReference type="CDD" id="cd01300">
    <property type="entry name" value="YtcJ_like"/>
    <property type="match status" value="1"/>
</dbReference>
<dbReference type="InterPro" id="IPR033932">
    <property type="entry name" value="YtcJ-like"/>
</dbReference>
<gene>
    <name evidence="2" type="ORF">HB912_07570</name>
</gene>
<dbReference type="SUPFAM" id="SSF51556">
    <property type="entry name" value="Metallo-dependent hydrolases"/>
    <property type="match status" value="1"/>
</dbReference>
<evidence type="ECO:0000313" key="3">
    <source>
        <dbReference type="Proteomes" id="UP000559885"/>
    </source>
</evidence>
<accession>A0A841ZMX3</accession>